<proteinExistence type="predicted"/>
<sequence length="442" mass="50096">MPDDSCLISDLPYVELSQGVYKDVYGLLVGIKMDTAPKPLRLAITDFTMNEKIGLYNAMDLPGGHLDALQVFQVDAYFNRFQVFFQMYRNVFKEELLEYGSTSEDMIPLFHQLCLVKVRVQLKKYDDILEGRLVNIALADGNLRHQNWSRILVQLNQLYPQLIHENQTRFDMVNRLLGNPVLKTTETSLSELVVNRTEQPAQSQIKLEAAAEAESLQFPDRQPTPPLHSTGSSQDPSDSDNDDNDEIHHISFDNAQQAYNTAQSNISTNSSVVETEVPASNHRAIVEDVVPLWTVSRLLSAKEEDVAGRTITVNAFVVATIPDDWTLVCGKQYFQSRGNSVELGDPFYRSLEIIISDHRPHSQVLDPETALSVRLQDDDLELFFNNASVEYNYTHMGGQAATLKYPDEPLQLHLYRKDVKISYNMSMPMWSARGLYMNDLVG</sequence>
<dbReference type="EMBL" id="JASBWR010000081">
    <property type="protein sequence ID" value="KAJ9097914.1"/>
    <property type="molecule type" value="Genomic_DNA"/>
</dbReference>
<accession>A0ACC2VEU9</accession>
<comment type="caution">
    <text evidence="1">The sequence shown here is derived from an EMBL/GenBank/DDBJ whole genome shotgun (WGS) entry which is preliminary data.</text>
</comment>
<name>A0ACC2VEU9_9TREE</name>
<organism evidence="1 2">
    <name type="scientific">Naganishia cerealis</name>
    <dbReference type="NCBI Taxonomy" id="610337"/>
    <lineage>
        <taxon>Eukaryota</taxon>
        <taxon>Fungi</taxon>
        <taxon>Dikarya</taxon>
        <taxon>Basidiomycota</taxon>
        <taxon>Agaricomycotina</taxon>
        <taxon>Tremellomycetes</taxon>
        <taxon>Filobasidiales</taxon>
        <taxon>Filobasidiaceae</taxon>
        <taxon>Naganishia</taxon>
    </lineage>
</organism>
<evidence type="ECO:0000313" key="1">
    <source>
        <dbReference type="EMBL" id="KAJ9097914.1"/>
    </source>
</evidence>
<protein>
    <submittedName>
        <fullName evidence="1">Uncharacterized protein</fullName>
    </submittedName>
</protein>
<evidence type="ECO:0000313" key="2">
    <source>
        <dbReference type="Proteomes" id="UP001241377"/>
    </source>
</evidence>
<keyword evidence="2" id="KW-1185">Reference proteome</keyword>
<gene>
    <name evidence="1" type="ORF">QFC19_006591</name>
</gene>
<reference evidence="1" key="1">
    <citation type="submission" date="2023-04" db="EMBL/GenBank/DDBJ databases">
        <title>Draft Genome sequencing of Naganishia species isolated from polar environments using Oxford Nanopore Technology.</title>
        <authorList>
            <person name="Leo P."/>
            <person name="Venkateswaran K."/>
        </authorList>
    </citation>
    <scope>NUCLEOTIDE SEQUENCE</scope>
    <source>
        <strain evidence="1">MNA-CCFEE 5261</strain>
    </source>
</reference>
<dbReference type="Proteomes" id="UP001241377">
    <property type="component" value="Unassembled WGS sequence"/>
</dbReference>